<proteinExistence type="predicted"/>
<protein>
    <submittedName>
        <fullName evidence="2">Uncharacterized protein</fullName>
    </submittedName>
</protein>
<accession>A0AAN9PMH9</accession>
<keyword evidence="3" id="KW-1185">Reference proteome</keyword>
<evidence type="ECO:0000313" key="2">
    <source>
        <dbReference type="EMBL" id="KAK7305030.1"/>
    </source>
</evidence>
<dbReference type="PANTHER" id="PTHR36892">
    <property type="entry name" value="OS01G0201800 PROTEIN"/>
    <property type="match status" value="1"/>
</dbReference>
<sequence>MSQEDACKRKVQNPVYCSRKLGTTGSKSVKLDDIDASFAHEKKLGLKILSEEKMDKVKKWDSVGKQQKAVSPIRGILKNHKHISGSTACGSNIQNVTEESHCDVQVPSSDRHVRFSANDFVLGPKKRHSFDETVFNLSSNSLACSLGKEESSGSDERSGKLDESINEDNIAIDTDNRREVCPIVESKQFSNSMGQVSVQKFLKPCTNQEKSESLSKVPFCDNNLHPFDRGNTTPYADISRSLPAFQAEQISGLNTQACESEAFSYTGRFIDHLGEPTFQFATVDSNANTRTYLEPSTSYSASFIEGNERPEFPLHTYGDDDNNGQALGGRSLSGMFSTDMIDNSFLLRGWGKGGIRNNCMEQNFFGLPLNSHGELINFNSSGKVGKNQPETSCTLRGSLSGLPVNNVQQNSQDYSSIGRRHVLKTLQDRVNLFQHFPGRLGVRELHGRERADIYPHNFDRCSNHYVQPHDLEFNLMRNPLMEQNQLDKVSNKEYGMVSAKGSSGLAAPISSQPTMRLMGKDVPIGRTSKEKQQIVGGVLWAEEESRRRHYSLDAGKDNSLLGRCPTQNWASGSQLHIPTENVVQSAKIQSNQALQSTLLMNGPNSEFLNLPGNHISQNGSLGVSRNASSNLHPITQTPSSCAIYNRALDGLPEQFISGTKPQGLCFQSQALPTPCNFSQSTLSNSELNEWKKHYRVTNSAFGFPFLRSVVEEQAKASWFKRSYRSVPPWLLGSTHERLPGSSSSNSFPQNTWRNNFTTSSVNHSADVLYPPNSVTSHCPRKTLLCPTIAQPPHASITPATKPPAAINIGCRNIFKVTDGAKLDDVCAKDHHPCTNSRKRPATNFVDPAKPSKLPNIDMQKNLSRMTGLAQETSSANSQLNTRAVELDVQVGARSKCEIEAQNQNPRSYLGFDSFDLDGVVISGPIKLTPGAEHT</sequence>
<feature type="region of interest" description="Disordered" evidence="1">
    <location>
        <begin position="145"/>
        <end position="164"/>
    </location>
</feature>
<evidence type="ECO:0000256" key="1">
    <source>
        <dbReference type="SAM" id="MobiDB-lite"/>
    </source>
</evidence>
<reference evidence="2 3" key="1">
    <citation type="submission" date="2024-01" db="EMBL/GenBank/DDBJ databases">
        <title>The genomes of 5 underutilized Papilionoideae crops provide insights into root nodulation and disease resistanc.</title>
        <authorList>
            <person name="Jiang F."/>
        </authorList>
    </citation>
    <scope>NUCLEOTIDE SEQUENCE [LARGE SCALE GENOMIC DNA]</scope>
    <source>
        <strain evidence="2">LVBAO_FW01</strain>
        <tissue evidence="2">Leaves</tissue>
    </source>
</reference>
<dbReference type="PANTHER" id="PTHR36892:SF1">
    <property type="entry name" value="OS05G0518200 PROTEIN"/>
    <property type="match status" value="1"/>
</dbReference>
<gene>
    <name evidence="2" type="ORF">VNO77_42929</name>
</gene>
<dbReference type="AlphaFoldDB" id="A0AAN9PMH9"/>
<dbReference type="Proteomes" id="UP001367508">
    <property type="component" value="Unassembled WGS sequence"/>
</dbReference>
<comment type="caution">
    <text evidence="2">The sequence shown here is derived from an EMBL/GenBank/DDBJ whole genome shotgun (WGS) entry which is preliminary data.</text>
</comment>
<feature type="compositionally biased region" description="Basic and acidic residues" evidence="1">
    <location>
        <begin position="147"/>
        <end position="163"/>
    </location>
</feature>
<evidence type="ECO:0000313" key="3">
    <source>
        <dbReference type="Proteomes" id="UP001367508"/>
    </source>
</evidence>
<organism evidence="2 3">
    <name type="scientific">Canavalia gladiata</name>
    <name type="common">Sword bean</name>
    <name type="synonym">Dolichos gladiatus</name>
    <dbReference type="NCBI Taxonomy" id="3824"/>
    <lineage>
        <taxon>Eukaryota</taxon>
        <taxon>Viridiplantae</taxon>
        <taxon>Streptophyta</taxon>
        <taxon>Embryophyta</taxon>
        <taxon>Tracheophyta</taxon>
        <taxon>Spermatophyta</taxon>
        <taxon>Magnoliopsida</taxon>
        <taxon>eudicotyledons</taxon>
        <taxon>Gunneridae</taxon>
        <taxon>Pentapetalae</taxon>
        <taxon>rosids</taxon>
        <taxon>fabids</taxon>
        <taxon>Fabales</taxon>
        <taxon>Fabaceae</taxon>
        <taxon>Papilionoideae</taxon>
        <taxon>50 kb inversion clade</taxon>
        <taxon>NPAAA clade</taxon>
        <taxon>indigoferoid/millettioid clade</taxon>
        <taxon>Phaseoleae</taxon>
        <taxon>Canavalia</taxon>
    </lineage>
</organism>
<name>A0AAN9PMH9_CANGL</name>
<dbReference type="EMBL" id="JAYMYQ010000011">
    <property type="protein sequence ID" value="KAK7305030.1"/>
    <property type="molecule type" value="Genomic_DNA"/>
</dbReference>